<dbReference type="OrthoDB" id="21502at2759"/>
<dbReference type="SFLD" id="SFLDG01016">
    <property type="entry name" value="Prenyltransferase_Like_2"/>
    <property type="match status" value="1"/>
</dbReference>
<dbReference type="PANTHER" id="PTHR11764">
    <property type="entry name" value="TERPENE CYCLASE/MUTASE FAMILY MEMBER"/>
    <property type="match status" value="1"/>
</dbReference>
<dbReference type="GO" id="GO:0005811">
    <property type="term" value="C:lipid droplet"/>
    <property type="evidence" value="ECO:0007669"/>
    <property type="project" value="InterPro"/>
</dbReference>
<name>A0A368PVX1_SETIT</name>
<evidence type="ECO:0000259" key="5">
    <source>
        <dbReference type="Pfam" id="PF13249"/>
    </source>
</evidence>
<sequence length="764" mass="87187">MWRLKVAEGGGPWLRSTNNFLGRAVWEFDPDGGTPEERAEVERLRREFTEHRFQRRYSADLLMRMQAARAAHRPPRRSLPLPHIKLGEDEQVTEEVAANSLRRALDQFSSLQSSDGHWPGDFAGISIVVPTMIIALYVTRSLNAVISTEHRREMCRYIYNHQNEDSGWGTDIRGSSNMFGTCMNYITLRLLGEEPNDKNNALAKGRAWILSHGGAASLPQWGKIWCSILGVYDWSGCNPFFPELWLMPRFLPFYPGKLWCLCRMFFLSVAYIYGKRFVGPITPTILALREEIYNTPYDKIDWTEARCACAKEDLLTPRTRLQNVIWASLYKFVEPVMSSWPVNKLREKALKYLMEHIHYEDESSQYICLTTGSKPLNMICCWVEDPNSDAFKRHLARIPDLLWLSEDGMKGLGVDGCQSWETAFAIQAICATDLVNEYSPTIKRAYEFMKHSQVTRNHPGDQTYWHRHRSKGSWTFSSADNGWAVSDTTAEALEAVLLLSKISSDIAGEPIQSEKLHDAVDFLLSLINKDGSFSTYEPQRTSSWVEILGPCENFPNSVVDYPYPECTGSVLQALVLFKKLHPDYRTKEIENCIGNAARFIENRQNEDGSWLGTWGVCFTYGIYFSIKGLIAAGRTYENNPSIRNACQFLLSKQLSTGGWGESHVSMITQVYQNIQGDCANAVNTAWAMLALIYAGQFERDPTPLHRAAKELINMQLETGEFPQQEHVGCFNCACIFNYPNYRNVFPIWALGEYRRCIAKRDKSM</sequence>
<dbReference type="GO" id="GO:0016866">
    <property type="term" value="F:intramolecular transferase activity"/>
    <property type="evidence" value="ECO:0007669"/>
    <property type="project" value="InterPro"/>
</dbReference>
<dbReference type="PANTHER" id="PTHR11764:SF14">
    <property type="entry name" value="OS02G0140200 PROTEIN"/>
    <property type="match status" value="1"/>
</dbReference>
<evidence type="ECO:0000256" key="3">
    <source>
        <dbReference type="RuleBase" id="RU362003"/>
    </source>
</evidence>
<dbReference type="NCBIfam" id="TIGR01787">
    <property type="entry name" value="squalene_cyclas"/>
    <property type="match status" value="1"/>
</dbReference>
<dbReference type="InterPro" id="IPR002365">
    <property type="entry name" value="Terpene_synthase_CS"/>
</dbReference>
<protein>
    <recommendedName>
        <fullName evidence="3">Terpene cyclase/mutase family member</fullName>
        <ecNumber evidence="3">5.4.99.-</ecNumber>
    </recommendedName>
</protein>
<evidence type="ECO:0000256" key="2">
    <source>
        <dbReference type="ARBA" id="ARBA00022737"/>
    </source>
</evidence>
<dbReference type="SUPFAM" id="SSF48239">
    <property type="entry name" value="Terpenoid cyclases/Protein prenyltransferases"/>
    <property type="match status" value="2"/>
</dbReference>
<organism evidence="6">
    <name type="scientific">Setaria italica</name>
    <name type="common">Foxtail millet</name>
    <name type="synonym">Panicum italicum</name>
    <dbReference type="NCBI Taxonomy" id="4555"/>
    <lineage>
        <taxon>Eukaryota</taxon>
        <taxon>Viridiplantae</taxon>
        <taxon>Streptophyta</taxon>
        <taxon>Embryophyta</taxon>
        <taxon>Tracheophyta</taxon>
        <taxon>Spermatophyta</taxon>
        <taxon>Magnoliopsida</taxon>
        <taxon>Liliopsida</taxon>
        <taxon>Poales</taxon>
        <taxon>Poaceae</taxon>
        <taxon>PACMAD clade</taxon>
        <taxon>Panicoideae</taxon>
        <taxon>Panicodae</taxon>
        <taxon>Paniceae</taxon>
        <taxon>Cenchrinae</taxon>
        <taxon>Setaria</taxon>
    </lineage>
</organism>
<dbReference type="Gene3D" id="1.50.10.20">
    <property type="match status" value="3"/>
</dbReference>
<evidence type="ECO:0000256" key="1">
    <source>
        <dbReference type="ARBA" id="ARBA00009755"/>
    </source>
</evidence>
<reference evidence="6" key="2">
    <citation type="submission" date="2015-07" db="EMBL/GenBank/DDBJ databases">
        <authorList>
            <person name="Noorani M."/>
        </authorList>
    </citation>
    <scope>NUCLEOTIDE SEQUENCE</scope>
    <source>
        <strain evidence="6">Yugu1</strain>
    </source>
</reference>
<dbReference type="InterPro" id="IPR008930">
    <property type="entry name" value="Terpenoid_cyclase/PrenylTrfase"/>
</dbReference>
<gene>
    <name evidence="6" type="ORF">SETIT_2G064700v2</name>
</gene>
<dbReference type="InterPro" id="IPR018333">
    <property type="entry name" value="Squalene_cyclase"/>
</dbReference>
<evidence type="ECO:0000259" key="4">
    <source>
        <dbReference type="Pfam" id="PF13243"/>
    </source>
</evidence>
<dbReference type="CDD" id="cd02892">
    <property type="entry name" value="SQCY_1"/>
    <property type="match status" value="1"/>
</dbReference>
<dbReference type="STRING" id="4555.A0A368PVX1"/>
<feature type="domain" description="Squalene cyclase C-terminal" evidence="4">
    <location>
        <begin position="420"/>
        <end position="755"/>
    </location>
</feature>
<dbReference type="PROSITE" id="PS01074">
    <property type="entry name" value="TERPENE_SYNTHASES"/>
    <property type="match status" value="1"/>
</dbReference>
<accession>A0A368PVX1</accession>
<dbReference type="Pfam" id="PF13243">
    <property type="entry name" value="SQHop_cyclase_C"/>
    <property type="match status" value="1"/>
</dbReference>
<dbReference type="InterPro" id="IPR032697">
    <property type="entry name" value="SQ_cyclase_N"/>
</dbReference>
<dbReference type="EMBL" id="CM003529">
    <property type="protein sequence ID" value="RCV09875.1"/>
    <property type="molecule type" value="Genomic_DNA"/>
</dbReference>
<dbReference type="InterPro" id="IPR032696">
    <property type="entry name" value="SQ_cyclase_C"/>
</dbReference>
<evidence type="ECO:0000313" key="6">
    <source>
        <dbReference type="EMBL" id="RCV09875.1"/>
    </source>
</evidence>
<dbReference type="Pfam" id="PF13249">
    <property type="entry name" value="SQHop_cyclase_N"/>
    <property type="match status" value="1"/>
</dbReference>
<comment type="similarity">
    <text evidence="1 3">Belongs to the terpene cyclase/mutase family.</text>
</comment>
<keyword evidence="3" id="KW-0413">Isomerase</keyword>
<dbReference type="GO" id="GO:0016104">
    <property type="term" value="P:triterpenoid biosynthetic process"/>
    <property type="evidence" value="ECO:0007669"/>
    <property type="project" value="InterPro"/>
</dbReference>
<keyword evidence="2" id="KW-0677">Repeat</keyword>
<reference evidence="6" key="1">
    <citation type="journal article" date="2012" name="Nat. Biotechnol.">
        <title>Reference genome sequence of the model plant Setaria.</title>
        <authorList>
            <person name="Bennetzen J.L."/>
            <person name="Schmutz J."/>
            <person name="Wang H."/>
            <person name="Percifield R."/>
            <person name="Hawkins J."/>
            <person name="Pontaroli A.C."/>
            <person name="Estep M."/>
            <person name="Feng L."/>
            <person name="Vaughn J.N."/>
            <person name="Grimwood J."/>
            <person name="Jenkins J."/>
            <person name="Barry K."/>
            <person name="Lindquist E."/>
            <person name="Hellsten U."/>
            <person name="Deshpande S."/>
            <person name="Wang X."/>
            <person name="Wu X."/>
            <person name="Mitros T."/>
            <person name="Triplett J."/>
            <person name="Yang X."/>
            <person name="Ye C.Y."/>
            <person name="Mauro-Herrera M."/>
            <person name="Wang L."/>
            <person name="Li P."/>
            <person name="Sharma M."/>
            <person name="Sharma R."/>
            <person name="Ronald P.C."/>
            <person name="Panaud O."/>
            <person name="Kellogg E.A."/>
            <person name="Brutnell T.P."/>
            <person name="Doust A.N."/>
            <person name="Tuskan G.A."/>
            <person name="Rokhsar D."/>
            <person name="Devos K.M."/>
        </authorList>
    </citation>
    <scope>NUCLEOTIDE SEQUENCE [LARGE SCALE GENOMIC DNA]</scope>
    <source>
        <strain evidence="6">Yugu1</strain>
    </source>
</reference>
<dbReference type="EC" id="5.4.99.-" evidence="3"/>
<dbReference type="AlphaFoldDB" id="A0A368PVX1"/>
<proteinExistence type="inferred from homology"/>
<feature type="domain" description="Squalene cyclase N-terminal" evidence="5">
    <location>
        <begin position="102"/>
        <end position="362"/>
    </location>
</feature>
<dbReference type="FunFam" id="1.50.10.20:FF:000011">
    <property type="entry name" value="Terpene cyclase/mutase family member"/>
    <property type="match status" value="1"/>
</dbReference>